<evidence type="ECO:0000256" key="3">
    <source>
        <dbReference type="ARBA" id="ARBA00022884"/>
    </source>
</evidence>
<keyword evidence="3 4" id="KW-0694">RNA-binding</keyword>
<dbReference type="CDD" id="cd12427">
    <property type="entry name" value="RRM4_hnRNPL_like"/>
    <property type="match status" value="1"/>
</dbReference>
<dbReference type="SMART" id="SM00360">
    <property type="entry name" value="RRM"/>
    <property type="match status" value="3"/>
</dbReference>
<evidence type="ECO:0000259" key="6">
    <source>
        <dbReference type="PROSITE" id="PS50102"/>
    </source>
</evidence>
<evidence type="ECO:0000313" key="8">
    <source>
        <dbReference type="WBParaSite" id="Csp11.Scaffold629.g12109.t1"/>
    </source>
</evidence>
<dbReference type="InterPro" id="IPR055204">
    <property type="entry name" value="HNRNPL_RRM"/>
</dbReference>
<evidence type="ECO:0000256" key="4">
    <source>
        <dbReference type="PROSITE-ProRule" id="PRU00176"/>
    </source>
</evidence>
<keyword evidence="2" id="KW-0677">Repeat</keyword>
<sequence length="604" mass="67475">MIGRGGYYQGSDVPSKRYRRDDNADPTNPNPSIVVHVRNLHQKVTEADLLEALSNFGPVAYATCIPHSRMALVEFEDIEGAKACVNFAASNQINVGGQAALFNYSTSQCIERMGFESATPNKVLVVTVLNAQYPVDADVIYQISNAQGKVLRVAVMHKPTVVQALVEFESTEVAKAAKHAMNGADIYSGCCTLKVEFAKPERVRVTRQDKDQRDFTLPDNEIPQDTGRKTLIPSRPDDHHSLDRRSYEDDRDAYDRRDYAPSQPPVQSYGYPQRGSGPPEYYNDRGGPPPPSRYREEYDDRGRGQHVGGGPGCVLMVYGIEHAKINCDMLFNILCQYGNVLRISFMRTKIETGMIEMGTPDERHNVLDFLQGFAIFDLKLEFKPSHQECVHYLRDPFLLPDGSPSFRDYTTSRNQRFTTPELASKNRIIFPTNVLHWFNAPGTMDEKTLLEMMADKTDHKPIKIEIFPSRNERSAAGTAEFETIEIANEVLANVNHTPVNSPYGSAPFIVKWAYATPRRWDGSGGEPPKYEDGSDGVKREGYIHPAARPSPSFRRGRGGGDSGFRRESYRGGLHGNGGGDRFGPYPPRGGGFRGGRGRGRFNDY</sequence>
<dbReference type="CDD" id="cd12689">
    <property type="entry name" value="RRM1_hnRNPL_like"/>
    <property type="match status" value="1"/>
</dbReference>
<feature type="compositionally biased region" description="Basic residues" evidence="5">
    <location>
        <begin position="595"/>
        <end position="604"/>
    </location>
</feature>
<accession>A0A1I7TV70</accession>
<dbReference type="eggNOG" id="KOG1456">
    <property type="taxonomic scope" value="Eukaryota"/>
</dbReference>
<dbReference type="CDD" id="cd12424">
    <property type="entry name" value="RRM3_hnRNPL_like"/>
    <property type="match status" value="1"/>
</dbReference>
<dbReference type="PROSITE" id="PS50102">
    <property type="entry name" value="RRM"/>
    <property type="match status" value="2"/>
</dbReference>
<evidence type="ECO:0000313" key="7">
    <source>
        <dbReference type="Proteomes" id="UP000095282"/>
    </source>
</evidence>
<dbReference type="GO" id="GO:0005634">
    <property type="term" value="C:nucleus"/>
    <property type="evidence" value="ECO:0007669"/>
    <property type="project" value="InterPro"/>
</dbReference>
<evidence type="ECO:0000256" key="2">
    <source>
        <dbReference type="ARBA" id="ARBA00022737"/>
    </source>
</evidence>
<dbReference type="NCBIfam" id="TIGR01649">
    <property type="entry name" value="hnRNP-L_PTB"/>
    <property type="match status" value="1"/>
</dbReference>
<dbReference type="InterPro" id="IPR021790">
    <property type="entry name" value="PTBP1-like_RRM2"/>
</dbReference>
<dbReference type="InterPro" id="IPR000504">
    <property type="entry name" value="RRM_dom"/>
</dbReference>
<name>A0A1I7TV70_9PELO</name>
<dbReference type="WBParaSite" id="Csp11.Scaffold629.g12109.t1">
    <property type="protein sequence ID" value="Csp11.Scaffold629.g12109.t1"/>
    <property type="gene ID" value="Csp11.Scaffold629.g12109"/>
</dbReference>
<feature type="compositionally biased region" description="Gly residues" evidence="5">
    <location>
        <begin position="572"/>
        <end position="581"/>
    </location>
</feature>
<dbReference type="Pfam" id="PF22976">
    <property type="entry name" value="RRM_10"/>
    <property type="match status" value="1"/>
</dbReference>
<dbReference type="GO" id="GO:0006397">
    <property type="term" value="P:mRNA processing"/>
    <property type="evidence" value="ECO:0007669"/>
    <property type="project" value="InterPro"/>
</dbReference>
<dbReference type="InterPro" id="IPR012677">
    <property type="entry name" value="Nucleotide-bd_a/b_plait_sf"/>
</dbReference>
<dbReference type="Pfam" id="PF13893">
    <property type="entry name" value="RRM_5"/>
    <property type="match status" value="1"/>
</dbReference>
<dbReference type="Proteomes" id="UP000095282">
    <property type="component" value="Unplaced"/>
</dbReference>
<dbReference type="PANTHER" id="PTHR15592">
    <property type="entry name" value="MATRIN 3/NUCLEAR PROTEIN 220-RELATED"/>
    <property type="match status" value="1"/>
</dbReference>
<feature type="region of interest" description="Disordered" evidence="5">
    <location>
        <begin position="520"/>
        <end position="604"/>
    </location>
</feature>
<feature type="region of interest" description="Disordered" evidence="5">
    <location>
        <begin position="1"/>
        <end position="32"/>
    </location>
</feature>
<feature type="compositionally biased region" description="Basic and acidic residues" evidence="5">
    <location>
        <begin position="293"/>
        <end position="303"/>
    </location>
</feature>
<dbReference type="SUPFAM" id="SSF54928">
    <property type="entry name" value="RNA-binding domain, RBD"/>
    <property type="match status" value="2"/>
</dbReference>
<feature type="domain" description="RRM" evidence="6">
    <location>
        <begin position="122"/>
        <end position="200"/>
    </location>
</feature>
<dbReference type="InterPro" id="IPR035979">
    <property type="entry name" value="RBD_domain_sf"/>
</dbReference>
<evidence type="ECO:0000256" key="5">
    <source>
        <dbReference type="SAM" id="MobiDB-lite"/>
    </source>
</evidence>
<dbReference type="AlphaFoldDB" id="A0A1I7TV70"/>
<dbReference type="Gene3D" id="3.30.70.330">
    <property type="match status" value="4"/>
</dbReference>
<feature type="compositionally biased region" description="Basic and acidic residues" evidence="5">
    <location>
        <begin position="205"/>
        <end position="216"/>
    </location>
</feature>
<reference evidence="8" key="1">
    <citation type="submission" date="2016-11" db="UniProtKB">
        <authorList>
            <consortium name="WormBaseParasite"/>
        </authorList>
    </citation>
    <scope>IDENTIFICATION</scope>
</reference>
<dbReference type="STRING" id="1561998.A0A1I7TV70"/>
<feature type="compositionally biased region" description="Basic and acidic residues" evidence="5">
    <location>
        <begin position="528"/>
        <end position="542"/>
    </location>
</feature>
<dbReference type="GO" id="GO:0003723">
    <property type="term" value="F:RNA binding"/>
    <property type="evidence" value="ECO:0007669"/>
    <property type="project" value="UniProtKB-UniRule"/>
</dbReference>
<evidence type="ECO:0000256" key="1">
    <source>
        <dbReference type="ARBA" id="ARBA00022553"/>
    </source>
</evidence>
<dbReference type="Pfam" id="PF00076">
    <property type="entry name" value="RRM_1"/>
    <property type="match status" value="1"/>
</dbReference>
<organism evidence="7 8">
    <name type="scientific">Caenorhabditis tropicalis</name>
    <dbReference type="NCBI Taxonomy" id="1561998"/>
    <lineage>
        <taxon>Eukaryota</taxon>
        <taxon>Metazoa</taxon>
        <taxon>Ecdysozoa</taxon>
        <taxon>Nematoda</taxon>
        <taxon>Chromadorea</taxon>
        <taxon>Rhabditida</taxon>
        <taxon>Rhabditina</taxon>
        <taxon>Rhabditomorpha</taxon>
        <taxon>Rhabditoidea</taxon>
        <taxon>Rhabditidae</taxon>
        <taxon>Peloderinae</taxon>
        <taxon>Caenorhabditis</taxon>
    </lineage>
</organism>
<feature type="domain" description="RRM" evidence="6">
    <location>
        <begin position="33"/>
        <end position="107"/>
    </location>
</feature>
<protein>
    <submittedName>
        <fullName evidence="8">RRM domain-containing protein</fullName>
    </submittedName>
</protein>
<feature type="region of interest" description="Disordered" evidence="5">
    <location>
        <begin position="205"/>
        <end position="306"/>
    </location>
</feature>
<feature type="compositionally biased region" description="Basic and acidic residues" evidence="5">
    <location>
        <begin position="235"/>
        <end position="259"/>
    </location>
</feature>
<dbReference type="Pfam" id="PF11835">
    <property type="entry name" value="RRM_8"/>
    <property type="match status" value="1"/>
</dbReference>
<dbReference type="InterPro" id="IPR006536">
    <property type="entry name" value="HnRNP-L/PTB"/>
</dbReference>
<proteinExistence type="predicted"/>
<keyword evidence="7" id="KW-1185">Reference proteome</keyword>
<keyword evidence="1" id="KW-0597">Phosphoprotein</keyword>